<evidence type="ECO:0000313" key="1">
    <source>
        <dbReference type="EMBL" id="AFA44745.1"/>
    </source>
</evidence>
<dbReference type="EMBL" id="JQ513383">
    <property type="protein sequence ID" value="AFA44745.1"/>
    <property type="molecule type" value="Genomic_DNA"/>
</dbReference>
<dbReference type="RefSeq" id="YP_007007627.1">
    <property type="nucleotide sequence ID" value="NC_019526.1"/>
</dbReference>
<keyword evidence="2" id="KW-1185">Reference proteome</keyword>
<reference evidence="1 2" key="1">
    <citation type="journal article" date="2012" name="J. Virol.">
        <title>Genome of Klebsiella sp.-Infecting Bacteriophage vB_KleM_RaK2.</title>
        <authorList>
            <person name="Simoliunas E."/>
            <person name="Kaliniene L."/>
            <person name="Truncaite L."/>
            <person name="Klausa V."/>
            <person name="Zajanckauskaite A."/>
            <person name="Meskys R."/>
        </authorList>
    </citation>
    <scope>NUCLEOTIDE SEQUENCE [LARGE SCALE GENOMIC DNA]</scope>
</reference>
<proteinExistence type="predicted"/>
<organism evidence="1 2">
    <name type="scientific">Klebsiella phage vB_KleM_RaK2</name>
    <dbReference type="NCBI Taxonomy" id="1147094"/>
    <lineage>
        <taxon>Viruses</taxon>
        <taxon>Duplodnaviria</taxon>
        <taxon>Heunggongvirae</taxon>
        <taxon>Uroviricota</taxon>
        <taxon>Caudoviricetes</taxon>
        <taxon>Alcyoneusvirus</taxon>
        <taxon>Alcyoneusvirus RaK2</taxon>
    </lineage>
</organism>
<protein>
    <submittedName>
        <fullName evidence="1">Uncharacterized protein</fullName>
    </submittedName>
</protein>
<gene>
    <name evidence="1" type="ORF">RaK2_00472</name>
</gene>
<sequence>MNLSECVKLTKFLDSVNDRMFEEFCDNSEYLNIVMGIFHKHLNLYIDELNKKLKNRELFVYGLGYCVIYDVYRSIRGELKCTVTFENDYHNVYMKYSKLV</sequence>
<name>H6X4S9_9CAUD</name>
<accession>H6X4S9</accession>
<dbReference type="GeneID" id="14013060"/>
<dbReference type="KEGG" id="vg:14013060"/>
<dbReference type="Proteomes" id="UP000007524">
    <property type="component" value="Segment"/>
</dbReference>
<evidence type="ECO:0000313" key="2">
    <source>
        <dbReference type="Proteomes" id="UP000007524"/>
    </source>
</evidence>